<evidence type="ECO:0000313" key="1">
    <source>
        <dbReference type="EMBL" id="GAH46642.1"/>
    </source>
</evidence>
<organism evidence="1">
    <name type="scientific">marine sediment metagenome</name>
    <dbReference type="NCBI Taxonomy" id="412755"/>
    <lineage>
        <taxon>unclassified sequences</taxon>
        <taxon>metagenomes</taxon>
        <taxon>ecological metagenomes</taxon>
    </lineage>
</organism>
<sequence length="65" mass="7523">IEQLIENLWRCGFFMDDWALSVYESNNKISRAPFKISSVVRQGADGIYDGYNALVYLKINEMILC</sequence>
<reference evidence="1" key="1">
    <citation type="journal article" date="2014" name="Front. Microbiol.">
        <title>High frequency of phylogenetically diverse reductive dehalogenase-homologous genes in deep subseafloor sedimentary metagenomes.</title>
        <authorList>
            <person name="Kawai M."/>
            <person name="Futagami T."/>
            <person name="Toyoda A."/>
            <person name="Takaki Y."/>
            <person name="Nishi S."/>
            <person name="Hori S."/>
            <person name="Arai W."/>
            <person name="Tsubouchi T."/>
            <person name="Morono Y."/>
            <person name="Uchiyama I."/>
            <person name="Ito T."/>
            <person name="Fujiyama A."/>
            <person name="Inagaki F."/>
            <person name="Takami H."/>
        </authorList>
    </citation>
    <scope>NUCLEOTIDE SEQUENCE</scope>
    <source>
        <strain evidence="1">Expedition CK06-06</strain>
    </source>
</reference>
<accession>X1FNU2</accession>
<feature type="non-terminal residue" evidence="1">
    <location>
        <position position="1"/>
    </location>
</feature>
<gene>
    <name evidence="1" type="ORF">S03H2_12379</name>
</gene>
<dbReference type="EMBL" id="BARU01006300">
    <property type="protein sequence ID" value="GAH46642.1"/>
    <property type="molecule type" value="Genomic_DNA"/>
</dbReference>
<protein>
    <submittedName>
        <fullName evidence="1">Uncharacterized protein</fullName>
    </submittedName>
</protein>
<proteinExistence type="predicted"/>
<dbReference type="AlphaFoldDB" id="X1FNU2"/>
<comment type="caution">
    <text evidence="1">The sequence shown here is derived from an EMBL/GenBank/DDBJ whole genome shotgun (WGS) entry which is preliminary data.</text>
</comment>
<name>X1FNU2_9ZZZZ</name>